<keyword evidence="2" id="KW-0324">Glycolysis</keyword>
<dbReference type="GeneID" id="25383641"/>
<dbReference type="GO" id="GO:0009749">
    <property type="term" value="P:response to glucose"/>
    <property type="evidence" value="ECO:0007669"/>
    <property type="project" value="TreeGrafter"/>
</dbReference>
<evidence type="ECO:0000313" key="5">
    <source>
        <dbReference type="Proteomes" id="UP000030744"/>
    </source>
</evidence>
<name>U6KEE9_9EIME</name>
<keyword evidence="5" id="KW-1185">Reference proteome</keyword>
<feature type="region of interest" description="Disordered" evidence="3">
    <location>
        <begin position="110"/>
        <end position="135"/>
    </location>
</feature>
<gene>
    <name evidence="4" type="ORF">EMH_0095780</name>
</gene>
<dbReference type="EMBL" id="HG687889">
    <property type="protein sequence ID" value="CDJ35181.1"/>
    <property type="molecule type" value="Genomic_DNA"/>
</dbReference>
<keyword evidence="1" id="KW-0963">Cytoplasm</keyword>
<evidence type="ECO:0000313" key="4">
    <source>
        <dbReference type="EMBL" id="CDJ35181.1"/>
    </source>
</evidence>
<dbReference type="Proteomes" id="UP000030744">
    <property type="component" value="Unassembled WGS sequence"/>
</dbReference>
<proteinExistence type="predicted"/>
<dbReference type="Gene3D" id="3.40.50.450">
    <property type="match status" value="1"/>
</dbReference>
<dbReference type="VEuPathDB" id="ToxoDB:EMH_0095780"/>
<dbReference type="SUPFAM" id="SSF53784">
    <property type="entry name" value="Phosphofructokinase"/>
    <property type="match status" value="1"/>
</dbReference>
<dbReference type="AlphaFoldDB" id="U6KEE9"/>
<dbReference type="PANTHER" id="PTHR43650:SF1">
    <property type="entry name" value="PYROPHOSPHATE--FRUCTOSE 6-PHOSPHATE 1-PHOSPHOTRANSFERASE SUBUNIT BETA 2"/>
    <property type="match status" value="1"/>
</dbReference>
<reference evidence="4" key="2">
    <citation type="submission" date="2013-10" db="EMBL/GenBank/DDBJ databases">
        <authorList>
            <person name="Aslett M."/>
        </authorList>
    </citation>
    <scope>NUCLEOTIDE SEQUENCE [LARGE SCALE GENOMIC DNA]</scope>
    <source>
        <strain evidence="4">Houghton</strain>
    </source>
</reference>
<organism evidence="4 5">
    <name type="scientific">Eimeria mitis</name>
    <dbReference type="NCBI Taxonomy" id="44415"/>
    <lineage>
        <taxon>Eukaryota</taxon>
        <taxon>Sar</taxon>
        <taxon>Alveolata</taxon>
        <taxon>Apicomplexa</taxon>
        <taxon>Conoidasida</taxon>
        <taxon>Coccidia</taxon>
        <taxon>Eucoccidiorida</taxon>
        <taxon>Eimeriorina</taxon>
        <taxon>Eimeriidae</taxon>
        <taxon>Eimeria</taxon>
    </lineage>
</organism>
<dbReference type="GO" id="GO:0003872">
    <property type="term" value="F:6-phosphofructokinase activity"/>
    <property type="evidence" value="ECO:0007669"/>
    <property type="project" value="InterPro"/>
</dbReference>
<evidence type="ECO:0000256" key="3">
    <source>
        <dbReference type="SAM" id="MobiDB-lite"/>
    </source>
</evidence>
<dbReference type="RefSeq" id="XP_013357743.1">
    <property type="nucleotide sequence ID" value="XM_013502289.1"/>
</dbReference>
<dbReference type="InterPro" id="IPR035966">
    <property type="entry name" value="PKF_sf"/>
</dbReference>
<dbReference type="PANTHER" id="PTHR43650">
    <property type="entry name" value="PYROPHOSPHATE--FRUCTOSE 6-PHOSPHATE 1-PHOSPHOTRANSFERASE"/>
    <property type="match status" value="1"/>
</dbReference>
<dbReference type="OrthoDB" id="537915at2759"/>
<keyword evidence="4" id="KW-0808">Transferase</keyword>
<evidence type="ECO:0000256" key="1">
    <source>
        <dbReference type="ARBA" id="ARBA00022490"/>
    </source>
</evidence>
<accession>U6KEE9</accession>
<sequence length="150" mass="16507">MGEIRFERLETEELLAQMVKEELEYRASIGRYSGKFQAVTHFFGYQGRSSMPSTFDANLAYAYGNLTGHCCSIRGLCGNPKEWHLGSVPFVSLMRLVPNVQDNPTLTAATHKTGTSAADGIVDRTSRTPSVTEQPVIPSSEVSLDGKAYR</sequence>
<dbReference type="GO" id="GO:0005829">
    <property type="term" value="C:cytosol"/>
    <property type="evidence" value="ECO:0007669"/>
    <property type="project" value="TreeGrafter"/>
</dbReference>
<reference evidence="4" key="1">
    <citation type="submission" date="2013-10" db="EMBL/GenBank/DDBJ databases">
        <title>Genomic analysis of the causative agents of coccidiosis in chickens.</title>
        <authorList>
            <person name="Reid A.J."/>
            <person name="Blake D."/>
            <person name="Billington K."/>
            <person name="Browne H."/>
            <person name="Dunn M."/>
            <person name="Hung S."/>
            <person name="Kawahara F."/>
            <person name="Miranda-Saavedra D."/>
            <person name="Mourier T."/>
            <person name="Nagra H."/>
            <person name="Otto T.D."/>
            <person name="Rawlings N."/>
            <person name="Sanchez A."/>
            <person name="Sanders M."/>
            <person name="Subramaniam C."/>
            <person name="Tay Y."/>
            <person name="Dear P."/>
            <person name="Doerig C."/>
            <person name="Gruber A."/>
            <person name="Parkinson J."/>
            <person name="Shirley M."/>
            <person name="Wan K.L."/>
            <person name="Berriman M."/>
            <person name="Tomley F."/>
            <person name="Pain A."/>
        </authorList>
    </citation>
    <scope>NUCLEOTIDE SEQUENCE [LARGE SCALE GENOMIC DNA]</scope>
    <source>
        <strain evidence="4">Houghton</strain>
    </source>
</reference>
<evidence type="ECO:0000256" key="2">
    <source>
        <dbReference type="ARBA" id="ARBA00023152"/>
    </source>
</evidence>
<protein>
    <submittedName>
        <fullName evidence="4">Pyrophosphate--fructose 6-phosphate 1-phosphotransferase subunit beta, related</fullName>
    </submittedName>
</protein>